<accession>A0AAV6Q3M7</accession>
<feature type="compositionally biased region" description="Polar residues" evidence="1">
    <location>
        <begin position="1"/>
        <end position="13"/>
    </location>
</feature>
<comment type="caution">
    <text evidence="2">The sequence shown here is derived from an EMBL/GenBank/DDBJ whole genome shotgun (WGS) entry which is preliminary data.</text>
</comment>
<proteinExistence type="predicted"/>
<keyword evidence="3" id="KW-1185">Reference proteome</keyword>
<name>A0AAV6Q3M7_SOLSE</name>
<evidence type="ECO:0000313" key="2">
    <source>
        <dbReference type="EMBL" id="KAG7481777.1"/>
    </source>
</evidence>
<organism evidence="2 3">
    <name type="scientific">Solea senegalensis</name>
    <name type="common">Senegalese sole</name>
    <dbReference type="NCBI Taxonomy" id="28829"/>
    <lineage>
        <taxon>Eukaryota</taxon>
        <taxon>Metazoa</taxon>
        <taxon>Chordata</taxon>
        <taxon>Craniata</taxon>
        <taxon>Vertebrata</taxon>
        <taxon>Euteleostomi</taxon>
        <taxon>Actinopterygii</taxon>
        <taxon>Neopterygii</taxon>
        <taxon>Teleostei</taxon>
        <taxon>Neoteleostei</taxon>
        <taxon>Acanthomorphata</taxon>
        <taxon>Carangaria</taxon>
        <taxon>Pleuronectiformes</taxon>
        <taxon>Pleuronectoidei</taxon>
        <taxon>Soleidae</taxon>
        <taxon>Solea</taxon>
    </lineage>
</organism>
<evidence type="ECO:0000256" key="1">
    <source>
        <dbReference type="SAM" id="MobiDB-lite"/>
    </source>
</evidence>
<gene>
    <name evidence="2" type="ORF">JOB18_004281</name>
</gene>
<dbReference type="AlphaFoldDB" id="A0AAV6Q3M7"/>
<feature type="region of interest" description="Disordered" evidence="1">
    <location>
        <begin position="1"/>
        <end position="24"/>
    </location>
</feature>
<evidence type="ECO:0000313" key="3">
    <source>
        <dbReference type="Proteomes" id="UP000693946"/>
    </source>
</evidence>
<sequence length="60" mass="6672">MENSRCYLESQTDTCRSGSRTAGGGRTYGLRRISLIWASCQRRVQKDHMSASGAKLFDTA</sequence>
<protein>
    <submittedName>
        <fullName evidence="2">Uncharacterized protein</fullName>
    </submittedName>
</protein>
<reference evidence="2 3" key="1">
    <citation type="journal article" date="2021" name="Sci. Rep.">
        <title>Chromosome anchoring in Senegalese sole (Solea senegalensis) reveals sex-associated markers and genome rearrangements in flatfish.</title>
        <authorList>
            <person name="Guerrero-Cozar I."/>
            <person name="Gomez-Garrido J."/>
            <person name="Berbel C."/>
            <person name="Martinez-Blanch J.F."/>
            <person name="Alioto T."/>
            <person name="Claros M.G."/>
            <person name="Gagnaire P.A."/>
            <person name="Manchado M."/>
        </authorList>
    </citation>
    <scope>NUCLEOTIDE SEQUENCE [LARGE SCALE GENOMIC DNA]</scope>
    <source>
        <strain evidence="2">Sse05_10M</strain>
    </source>
</reference>
<dbReference type="EMBL" id="JAGKHQ010000019">
    <property type="protein sequence ID" value="KAG7481777.1"/>
    <property type="molecule type" value="Genomic_DNA"/>
</dbReference>
<dbReference type="Proteomes" id="UP000693946">
    <property type="component" value="Linkage Group LG7"/>
</dbReference>